<dbReference type="EMBL" id="LQYG01000027">
    <property type="protein sequence ID" value="KYC64425.1"/>
    <property type="molecule type" value="Genomic_DNA"/>
</dbReference>
<feature type="transmembrane region" description="Helical" evidence="1">
    <location>
        <begin position="136"/>
        <end position="155"/>
    </location>
</feature>
<feature type="transmembrane region" description="Helical" evidence="1">
    <location>
        <begin position="105"/>
        <end position="124"/>
    </location>
</feature>
<accession>A0A150K486</accession>
<evidence type="ECO:0000313" key="2">
    <source>
        <dbReference type="EMBL" id="KYC64425.1"/>
    </source>
</evidence>
<feature type="transmembrane region" description="Helical" evidence="1">
    <location>
        <begin position="30"/>
        <end position="51"/>
    </location>
</feature>
<reference evidence="2 3" key="1">
    <citation type="submission" date="2016-01" db="EMBL/GenBank/DDBJ databases">
        <title>Genome Sequences of Twelve Sporeforming Bacillus Species Isolated from Foods.</title>
        <authorList>
            <person name="Berendsen E.M."/>
            <person name="Wells-Bennik M.H."/>
            <person name="Krawcyk A.O."/>
            <person name="De Jong A."/>
            <person name="Holsappel S."/>
            <person name="Eijlander R.T."/>
            <person name="Kuipers O.P."/>
        </authorList>
    </citation>
    <scope>NUCLEOTIDE SEQUENCE [LARGE SCALE GENOMIC DNA]</scope>
    <source>
        <strain evidence="2 3">B4098</strain>
    </source>
</reference>
<protein>
    <recommendedName>
        <fullName evidence="4">DUF1189 domain-containing protein</fullName>
    </recommendedName>
</protein>
<keyword evidence="1" id="KW-0472">Membrane</keyword>
<evidence type="ECO:0000256" key="1">
    <source>
        <dbReference type="SAM" id="Phobius"/>
    </source>
</evidence>
<gene>
    <name evidence="2" type="ORF">B4098_3133</name>
</gene>
<keyword evidence="1" id="KW-0812">Transmembrane</keyword>
<evidence type="ECO:0000313" key="3">
    <source>
        <dbReference type="Proteomes" id="UP000075288"/>
    </source>
</evidence>
<dbReference type="Pfam" id="PF06691">
    <property type="entry name" value="DUF1189"/>
    <property type="match status" value="1"/>
</dbReference>
<feature type="transmembrane region" description="Helical" evidence="1">
    <location>
        <begin position="63"/>
        <end position="93"/>
    </location>
</feature>
<name>A0A150K486_HEYCO</name>
<dbReference type="Proteomes" id="UP000075288">
    <property type="component" value="Unassembled WGS sequence"/>
</dbReference>
<sequence length="171" mass="19179">MEIWTAFKYSCLLPGKRAAFRLNRLPMDKAVLYMVLLVLAVSCLHIPALLTSGSVSGLNAIQFVFYFLFAYVLIVLCGVLAGISLLACAGYGLRKLWKRKLAYQHLWKMSCFAMTVPFILHTIIHEWVTKNGFVSAVLLIGYPLICLAAMILHYPETKSRHVSSKEGEEHG</sequence>
<dbReference type="AlphaFoldDB" id="A0A150K486"/>
<proteinExistence type="predicted"/>
<comment type="caution">
    <text evidence="2">The sequence shown here is derived from an EMBL/GenBank/DDBJ whole genome shotgun (WGS) entry which is preliminary data.</text>
</comment>
<evidence type="ECO:0008006" key="4">
    <source>
        <dbReference type="Google" id="ProtNLM"/>
    </source>
</evidence>
<dbReference type="InterPro" id="IPR009574">
    <property type="entry name" value="DUF1189"/>
</dbReference>
<dbReference type="PATRIC" id="fig|1398.26.peg.2080"/>
<organism evidence="2 3">
    <name type="scientific">Heyndrickxia coagulans</name>
    <name type="common">Weizmannia coagulans</name>
    <dbReference type="NCBI Taxonomy" id="1398"/>
    <lineage>
        <taxon>Bacteria</taxon>
        <taxon>Bacillati</taxon>
        <taxon>Bacillota</taxon>
        <taxon>Bacilli</taxon>
        <taxon>Bacillales</taxon>
        <taxon>Bacillaceae</taxon>
        <taxon>Heyndrickxia</taxon>
    </lineage>
</organism>
<dbReference type="RefSeq" id="WP_061566394.1">
    <property type="nucleotide sequence ID" value="NZ_JARSQH010000026.1"/>
</dbReference>
<keyword evidence="1" id="KW-1133">Transmembrane helix</keyword>